<feature type="domain" description="Ionotropic glutamate receptor C-terminal" evidence="17">
    <location>
        <begin position="437"/>
        <end position="834"/>
    </location>
</feature>
<keyword evidence="5 16" id="KW-1133">Transmembrane helix</keyword>
<organism>
    <name type="scientific">Ixodes scapularis</name>
    <name type="common">Black-legged tick</name>
    <name type="synonym">Deer tick</name>
    <dbReference type="NCBI Taxonomy" id="6945"/>
    <lineage>
        <taxon>Eukaryota</taxon>
        <taxon>Metazoa</taxon>
        <taxon>Ecdysozoa</taxon>
        <taxon>Arthropoda</taxon>
        <taxon>Chelicerata</taxon>
        <taxon>Arachnida</taxon>
        <taxon>Acari</taxon>
        <taxon>Parasitiformes</taxon>
        <taxon>Ixodida</taxon>
        <taxon>Ixodoidea</taxon>
        <taxon>Ixodidae</taxon>
        <taxon>Ixodinae</taxon>
        <taxon>Ixodes</taxon>
    </lineage>
</organism>
<keyword evidence="12" id="KW-1071">Ligand-gated ion channel</keyword>
<dbReference type="InterPro" id="IPR015683">
    <property type="entry name" value="Ionotropic_Glu_rcpt"/>
</dbReference>
<dbReference type="STRING" id="6945.B7PB30"/>
<dbReference type="Pfam" id="PF00060">
    <property type="entry name" value="Lig_chan"/>
    <property type="match status" value="1"/>
</dbReference>
<keyword evidence="4 16" id="KW-0812">Transmembrane</keyword>
<dbReference type="Gene3D" id="3.40.50.2300">
    <property type="match status" value="2"/>
</dbReference>
<evidence type="ECO:0000256" key="3">
    <source>
        <dbReference type="ARBA" id="ARBA00022448"/>
    </source>
</evidence>
<evidence type="ECO:0000313" key="20">
    <source>
        <dbReference type="EnsemblMetazoa" id="ISCW017535-PA"/>
    </source>
</evidence>
<dbReference type="InterPro" id="IPR001828">
    <property type="entry name" value="ANF_lig-bd_rcpt"/>
</dbReference>
<keyword evidence="3" id="KW-0813">Transport</keyword>
<dbReference type="Pfam" id="PF10613">
    <property type="entry name" value="Lig_chan-Glu_bd"/>
    <property type="match status" value="1"/>
</dbReference>
<gene>
    <name evidence="19" type="ORF">IscW_ISCW017535</name>
</gene>
<feature type="transmembrane region" description="Helical" evidence="16">
    <location>
        <begin position="573"/>
        <end position="595"/>
    </location>
</feature>
<dbReference type="GO" id="GO:0098839">
    <property type="term" value="C:postsynaptic density membrane"/>
    <property type="evidence" value="ECO:0000318"/>
    <property type="project" value="GO_Central"/>
</dbReference>
<keyword evidence="8 16" id="KW-0472">Membrane</keyword>
<feature type="domain" description="Ionotropic glutamate receptor L-glutamate and glycine-binding" evidence="18">
    <location>
        <begin position="446"/>
        <end position="513"/>
    </location>
</feature>
<evidence type="ECO:0000259" key="18">
    <source>
        <dbReference type="SMART" id="SM00918"/>
    </source>
</evidence>
<dbReference type="Gene3D" id="3.40.190.10">
    <property type="entry name" value="Periplasmic binding protein-like II"/>
    <property type="match status" value="3"/>
</dbReference>
<dbReference type="VEuPathDB" id="VectorBase:ISCW017535"/>
<reference evidence="20" key="2">
    <citation type="submission" date="2020-05" db="UniProtKB">
        <authorList>
            <consortium name="EnsemblMetazoa"/>
        </authorList>
    </citation>
    <scope>IDENTIFICATION</scope>
    <source>
        <strain evidence="20">wikel</strain>
    </source>
</reference>
<keyword evidence="11" id="KW-0628">Postsynaptic cell membrane</keyword>
<feature type="non-terminal residue" evidence="19">
    <location>
        <position position="1"/>
    </location>
</feature>
<dbReference type="FunFam" id="3.40.190.10:FF:000803">
    <property type="entry name" value="Excitatory amino acid transporter, putative"/>
    <property type="match status" value="1"/>
</dbReference>
<feature type="compositionally biased region" description="Basic and acidic residues" evidence="15">
    <location>
        <begin position="267"/>
        <end position="288"/>
    </location>
</feature>
<evidence type="ECO:0000256" key="2">
    <source>
        <dbReference type="ARBA" id="ARBA00008685"/>
    </source>
</evidence>
<dbReference type="VEuPathDB" id="VectorBase:ISCI017535"/>
<dbReference type="VEuPathDB" id="VectorBase:ISCP_028355"/>
<dbReference type="SMART" id="SM00079">
    <property type="entry name" value="PBPe"/>
    <property type="match status" value="1"/>
</dbReference>
<dbReference type="OrthoDB" id="5984008at2759"/>
<dbReference type="EnsemblMetazoa" id="ISCW017535-RA">
    <property type="protein sequence ID" value="ISCW017535-PA"/>
    <property type="gene ID" value="ISCW017535"/>
</dbReference>
<protein>
    <submittedName>
        <fullName evidence="19 20">Ionotropic glutamate receptor, putative</fullName>
    </submittedName>
</protein>
<dbReference type="PaxDb" id="6945-B7PB30"/>
<dbReference type="EMBL" id="ABJB011047835">
    <property type="status" value="NOT_ANNOTATED_CDS"/>
    <property type="molecule type" value="Genomic_DNA"/>
</dbReference>
<comment type="similarity">
    <text evidence="2">Belongs to the glutamate-gated ion channel (TC 1.A.10.1) family.</text>
</comment>
<dbReference type="PANTHER" id="PTHR18966">
    <property type="entry name" value="IONOTROPIC GLUTAMATE RECEPTOR"/>
    <property type="match status" value="1"/>
</dbReference>
<evidence type="ECO:0000256" key="9">
    <source>
        <dbReference type="ARBA" id="ARBA00023170"/>
    </source>
</evidence>
<dbReference type="InterPro" id="IPR019594">
    <property type="entry name" value="Glu/Gly-bd"/>
</dbReference>
<dbReference type="EMBL" id="ABJB010658257">
    <property type="status" value="NOT_ANNOTATED_CDS"/>
    <property type="molecule type" value="Genomic_DNA"/>
</dbReference>
<dbReference type="HOGENOM" id="CLU_007257_1_2_1"/>
<evidence type="ECO:0000313" key="21">
    <source>
        <dbReference type="Proteomes" id="UP000001555"/>
    </source>
</evidence>
<dbReference type="EMBL" id="ABJB010893771">
    <property type="status" value="NOT_ANNOTATED_CDS"/>
    <property type="molecule type" value="Genomic_DNA"/>
</dbReference>
<proteinExistence type="inferred from homology"/>
<dbReference type="AlphaFoldDB" id="B7PB30"/>
<keyword evidence="6" id="KW-0770">Synapse</keyword>
<dbReference type="SMART" id="SM00918">
    <property type="entry name" value="Lig_chan-Glu_bd"/>
    <property type="match status" value="1"/>
</dbReference>
<dbReference type="EMBL" id="ABJB010574063">
    <property type="status" value="NOT_ANNOTATED_CDS"/>
    <property type="molecule type" value="Genomic_DNA"/>
</dbReference>
<dbReference type="SUPFAM" id="SSF53850">
    <property type="entry name" value="Periplasmic binding protein-like II"/>
    <property type="match status" value="1"/>
</dbReference>
<feature type="region of interest" description="Disordered" evidence="15">
    <location>
        <begin position="258"/>
        <end position="288"/>
    </location>
</feature>
<evidence type="ECO:0000256" key="15">
    <source>
        <dbReference type="SAM" id="MobiDB-lite"/>
    </source>
</evidence>
<feature type="transmembrane region" description="Helical" evidence="16">
    <location>
        <begin position="668"/>
        <end position="688"/>
    </location>
</feature>
<evidence type="ECO:0000256" key="7">
    <source>
        <dbReference type="ARBA" id="ARBA00023065"/>
    </source>
</evidence>
<accession>B7PB30</accession>
<evidence type="ECO:0000313" key="19">
    <source>
        <dbReference type="EMBL" id="EEC03802.1"/>
    </source>
</evidence>
<dbReference type="GO" id="GO:1904315">
    <property type="term" value="F:transmitter-gated monoatomic ion channel activity involved in regulation of postsynaptic membrane potential"/>
    <property type="evidence" value="ECO:0000318"/>
    <property type="project" value="GO_Central"/>
</dbReference>
<dbReference type="GO" id="GO:0035249">
    <property type="term" value="P:synaptic transmission, glutamatergic"/>
    <property type="evidence" value="ECO:0000318"/>
    <property type="project" value="GO_Central"/>
</dbReference>
<dbReference type="EMBL" id="ABJB010903233">
    <property type="status" value="NOT_ANNOTATED_CDS"/>
    <property type="molecule type" value="Genomic_DNA"/>
</dbReference>
<comment type="subcellular location">
    <subcellularLocation>
        <location evidence="1">Membrane</location>
        <topology evidence="1">Multi-pass membrane protein</topology>
    </subcellularLocation>
    <subcellularLocation>
        <location evidence="14">Postsynaptic cell membrane</location>
    </subcellularLocation>
</comment>
<evidence type="ECO:0000256" key="16">
    <source>
        <dbReference type="SAM" id="Phobius"/>
    </source>
</evidence>
<evidence type="ECO:0000256" key="10">
    <source>
        <dbReference type="ARBA" id="ARBA00023180"/>
    </source>
</evidence>
<evidence type="ECO:0000256" key="4">
    <source>
        <dbReference type="ARBA" id="ARBA00022692"/>
    </source>
</evidence>
<dbReference type="Pfam" id="PF01094">
    <property type="entry name" value="ANF_receptor"/>
    <property type="match status" value="1"/>
</dbReference>
<keyword evidence="21" id="KW-1185">Reference proteome</keyword>
<feature type="transmembrane region" description="Helical" evidence="16">
    <location>
        <begin position="852"/>
        <end position="875"/>
    </location>
</feature>
<dbReference type="GO" id="GO:0008066">
    <property type="term" value="F:glutamate receptor activity"/>
    <property type="evidence" value="ECO:0000318"/>
    <property type="project" value="GO_Central"/>
</dbReference>
<evidence type="ECO:0000256" key="14">
    <source>
        <dbReference type="ARBA" id="ARBA00034100"/>
    </source>
</evidence>
<evidence type="ECO:0000256" key="12">
    <source>
        <dbReference type="ARBA" id="ARBA00023286"/>
    </source>
</evidence>
<keyword evidence="9 19" id="KW-0675">Receptor</keyword>
<keyword evidence="7" id="KW-0406">Ion transport</keyword>
<name>B7PB30_IXOSC</name>
<dbReference type="InterPro" id="IPR001320">
    <property type="entry name" value="Iontro_rcpt_C"/>
</dbReference>
<evidence type="ECO:0000256" key="13">
    <source>
        <dbReference type="ARBA" id="ARBA00023303"/>
    </source>
</evidence>
<keyword evidence="10" id="KW-0325">Glycoprotein</keyword>
<dbReference type="GO" id="GO:0005886">
    <property type="term" value="C:plasma membrane"/>
    <property type="evidence" value="ECO:0000318"/>
    <property type="project" value="GO_Central"/>
</dbReference>
<evidence type="ECO:0000256" key="11">
    <source>
        <dbReference type="ARBA" id="ARBA00023257"/>
    </source>
</evidence>
<dbReference type="EMBL" id="DS674345">
    <property type="protein sequence ID" value="EEC03802.1"/>
    <property type="molecule type" value="Genomic_DNA"/>
</dbReference>
<dbReference type="SMR" id="B7PB30"/>
<feature type="non-terminal residue" evidence="19">
    <location>
        <position position="878"/>
    </location>
</feature>
<reference evidence="19 21" key="1">
    <citation type="submission" date="2008-03" db="EMBL/GenBank/DDBJ databases">
        <title>Annotation of Ixodes scapularis.</title>
        <authorList>
            <consortium name="Ixodes scapularis Genome Project Consortium"/>
            <person name="Caler E."/>
            <person name="Hannick L.I."/>
            <person name="Bidwell S."/>
            <person name="Joardar V."/>
            <person name="Thiagarajan M."/>
            <person name="Amedeo P."/>
            <person name="Galinsky K.J."/>
            <person name="Schobel S."/>
            <person name="Inman J."/>
            <person name="Hostetler J."/>
            <person name="Miller J."/>
            <person name="Hammond M."/>
            <person name="Megy K."/>
            <person name="Lawson D."/>
            <person name="Kodira C."/>
            <person name="Sutton G."/>
            <person name="Meyer J."/>
            <person name="Hill C.A."/>
            <person name="Birren B."/>
            <person name="Nene V."/>
            <person name="Collins F."/>
            <person name="Alarcon-Chaidez F."/>
            <person name="Wikel S."/>
            <person name="Strausberg R."/>
        </authorList>
    </citation>
    <scope>NUCLEOTIDE SEQUENCE [LARGE SCALE GENOMIC DNA]</scope>
    <source>
        <strain evidence="21">Wikel</strain>
        <strain evidence="19">Wikel colony</strain>
    </source>
</reference>
<evidence type="ECO:0000256" key="1">
    <source>
        <dbReference type="ARBA" id="ARBA00004141"/>
    </source>
</evidence>
<dbReference type="CDD" id="cd13685">
    <property type="entry name" value="PBP2_iGluR_non_NMDA_like"/>
    <property type="match status" value="1"/>
</dbReference>
<evidence type="ECO:0000256" key="6">
    <source>
        <dbReference type="ARBA" id="ARBA00023018"/>
    </source>
</evidence>
<dbReference type="GO" id="GO:0050804">
    <property type="term" value="P:modulation of chemical synaptic transmission"/>
    <property type="evidence" value="ECO:0000318"/>
    <property type="project" value="GO_Central"/>
</dbReference>
<dbReference type="InterPro" id="IPR028082">
    <property type="entry name" value="Peripla_BP_I"/>
</dbReference>
<dbReference type="FunFam" id="3.40.190.10:FF:000800">
    <property type="entry name" value="Excitatory amino acid transporter, putative"/>
    <property type="match status" value="1"/>
</dbReference>
<evidence type="ECO:0000256" key="5">
    <source>
        <dbReference type="ARBA" id="ARBA00022989"/>
    </source>
</evidence>
<sequence length="878" mass="99153">LGVILKPDLNIVQSVYEGVMYNYSNSNVAQEIKFKVKTSFATLEDTDLFSTSRTLCEQLRGNVTTVVLSSTLHSSLALQSLFKNTNVPYVATSYQEHCSVNVGGNLNLPSADSLGVSLLPDYLPAVAEVVDHLAWDTFVYVYDSDNGPSKLQRLLSHQFKNSVSMRYAKRISNSSDANDFLRLLETTDRESRKYVLLDCRFETAKRIIIDHVRDIYMGRRNYHFLLVNPVVNELTYEKVPEFVAVNITGLRLVGEDLSQQSSLDPSQEPREKKITEEDERRAGPQPRPRLEAEAELLEEGDQLLQADSPSTTTCGDRPSVPQELGEIITRNLREVRPKDTEVDVCSCNFVLLVPSIVLQTLLCFYVLLQRSFQGLTGSIRFTSDGCRIDYNVHVVQLNVNNEAIKIAEWSDTKGFEPVIKPARVEVNDTGVLDKDKTYVIQSVLKPSSWQRVPDAQDRMGNDRYDGYCKDLIDALARELDIKYELRAAEETVYGRRDHKVRGGWTGLIGEVLRKASQNAQSPSTATVINAERKEAVDFSQPFMTTGIAALMLKPSDLPGRGMFTFLAPFSLELWIFFVSSFGLVFVIMFFVSFFTTRVSSTKPGMEHSACGTIYKSLCYSLEAFTPHYIDSYYARPYEVLRSTGSYRRRYPIFPTLSRSISGRVIGNIWWLFIVFVFSAYTASMVPFLSKESRIRPIRSVEDLPLQSQVDYGFSRQSMAKKYFENPNLNSTAHRRMWEVMNSKPDVFKNSNAEGVDAVRSSKGNYVFFMEANAVAFVNTQRPCDTMQLGGTFGVRSFAVAVPKGSSLRKHLDEAIAHLSETGELDKLKKKWWTQKSYCQYPERKKDETVMPLDNFIGVFFILGGGVALGILVGLIEFI</sequence>
<keyword evidence="13" id="KW-0407">Ion channel</keyword>
<evidence type="ECO:0000256" key="8">
    <source>
        <dbReference type="ARBA" id="ARBA00023136"/>
    </source>
</evidence>
<dbReference type="Proteomes" id="UP000001555">
    <property type="component" value="Unassembled WGS sequence"/>
</dbReference>
<dbReference type="SUPFAM" id="SSF53822">
    <property type="entry name" value="Periplasmic binding protein-like I"/>
    <property type="match status" value="1"/>
</dbReference>
<evidence type="ECO:0000259" key="17">
    <source>
        <dbReference type="SMART" id="SM00079"/>
    </source>
</evidence>